<dbReference type="GO" id="GO:0016020">
    <property type="term" value="C:membrane"/>
    <property type="evidence" value="ECO:0007669"/>
    <property type="project" value="UniProtKB-SubCell"/>
</dbReference>
<name>A0A0S3QRN4_THET7</name>
<comment type="cofactor">
    <cofactor evidence="1">
        <name>Mg(2+)</name>
        <dbReference type="ChEBI" id="CHEBI:18420"/>
    </cofactor>
</comment>
<dbReference type="NCBIfam" id="NF004837">
    <property type="entry name" value="PRK06187.1"/>
    <property type="match status" value="1"/>
</dbReference>
<keyword evidence="8" id="KW-0067">ATP-binding</keyword>
<dbReference type="EC" id="6.2.1.3" evidence="12"/>
<keyword evidence="5 17" id="KW-0436">Ligase</keyword>
<dbReference type="PROSITE" id="PS00455">
    <property type="entry name" value="AMP_BINDING"/>
    <property type="match status" value="1"/>
</dbReference>
<keyword evidence="6" id="KW-0547">Nucleotide-binding</keyword>
<comment type="pathway">
    <text evidence="3">Lipid metabolism; fatty acid beta-oxidation.</text>
</comment>
<evidence type="ECO:0000256" key="13">
    <source>
        <dbReference type="ARBA" id="ARBA00039545"/>
    </source>
</evidence>
<dbReference type="FunFam" id="3.40.50.12780:FF:000003">
    <property type="entry name" value="Long-chain-fatty-acid--CoA ligase FadD"/>
    <property type="match status" value="1"/>
</dbReference>
<evidence type="ECO:0000256" key="5">
    <source>
        <dbReference type="ARBA" id="ARBA00022598"/>
    </source>
</evidence>
<evidence type="ECO:0000259" key="16">
    <source>
        <dbReference type="Pfam" id="PF13193"/>
    </source>
</evidence>
<dbReference type="InterPro" id="IPR000873">
    <property type="entry name" value="AMP-dep_synth/lig_dom"/>
</dbReference>
<keyword evidence="18" id="KW-1185">Reference proteome</keyword>
<evidence type="ECO:0000256" key="2">
    <source>
        <dbReference type="ARBA" id="ARBA00004170"/>
    </source>
</evidence>
<proteinExistence type="inferred from homology"/>
<keyword evidence="9" id="KW-0460">Magnesium</keyword>
<keyword evidence="10" id="KW-0443">Lipid metabolism</keyword>
<dbReference type="KEGG" id="ttk:TST_0174"/>
<evidence type="ECO:0000256" key="12">
    <source>
        <dbReference type="ARBA" id="ARBA00026121"/>
    </source>
</evidence>
<feature type="domain" description="AMP-binding enzyme C-terminal" evidence="16">
    <location>
        <begin position="477"/>
        <end position="552"/>
    </location>
</feature>
<evidence type="ECO:0000256" key="7">
    <source>
        <dbReference type="ARBA" id="ARBA00022832"/>
    </source>
</evidence>
<evidence type="ECO:0000313" key="18">
    <source>
        <dbReference type="Proteomes" id="UP000063234"/>
    </source>
</evidence>
<dbReference type="EMBL" id="AP013035">
    <property type="protein sequence ID" value="BAT70984.1"/>
    <property type="molecule type" value="Genomic_DNA"/>
</dbReference>
<dbReference type="Pfam" id="PF00501">
    <property type="entry name" value="AMP-binding"/>
    <property type="match status" value="1"/>
</dbReference>
<feature type="domain" description="AMP-dependent synthetase/ligase" evidence="15">
    <location>
        <begin position="39"/>
        <end position="426"/>
    </location>
</feature>
<dbReference type="FunFam" id="3.30.300.30:FF:000006">
    <property type="entry name" value="Long-chain-fatty-acid--CoA ligase FadD"/>
    <property type="match status" value="1"/>
</dbReference>
<dbReference type="Proteomes" id="UP000063234">
    <property type="component" value="Chromosome"/>
</dbReference>
<dbReference type="GO" id="GO:0005524">
    <property type="term" value="F:ATP binding"/>
    <property type="evidence" value="ECO:0007669"/>
    <property type="project" value="UniProtKB-KW"/>
</dbReference>
<dbReference type="RefSeq" id="WP_231963410.1">
    <property type="nucleotide sequence ID" value="NZ_AP013035.1"/>
</dbReference>
<dbReference type="STRING" id="1298851.TST_0174"/>
<evidence type="ECO:0000256" key="11">
    <source>
        <dbReference type="ARBA" id="ARBA00023136"/>
    </source>
</evidence>
<evidence type="ECO:0000313" key="17">
    <source>
        <dbReference type="EMBL" id="BAT70984.1"/>
    </source>
</evidence>
<comment type="subcellular location">
    <subcellularLocation>
        <location evidence="2">Membrane</location>
        <topology evidence="2">Peripheral membrane protein</topology>
    </subcellularLocation>
</comment>
<evidence type="ECO:0000256" key="4">
    <source>
        <dbReference type="ARBA" id="ARBA00006432"/>
    </source>
</evidence>
<dbReference type="Pfam" id="PF13193">
    <property type="entry name" value="AMP-binding_C"/>
    <property type="match status" value="1"/>
</dbReference>
<evidence type="ECO:0000256" key="14">
    <source>
        <dbReference type="ARBA" id="ARBA00042773"/>
    </source>
</evidence>
<evidence type="ECO:0000256" key="8">
    <source>
        <dbReference type="ARBA" id="ARBA00022840"/>
    </source>
</evidence>
<reference evidence="18" key="1">
    <citation type="journal article" date="2018" name="Science">
        <title>A primordial and reversible TCA cycle in a facultatively chemolithoautotrophic thermophile.</title>
        <authorList>
            <person name="Nunoura T."/>
            <person name="Chikaraishi Y."/>
            <person name="Izaki R."/>
            <person name="Suwa T."/>
            <person name="Sato T."/>
            <person name="Harada T."/>
            <person name="Mori K."/>
            <person name="Kato Y."/>
            <person name="Miyazaki M."/>
            <person name="Shimamura S."/>
            <person name="Yanagawa K."/>
            <person name="Shuto A."/>
            <person name="Ohkouchi N."/>
            <person name="Fujita N."/>
            <person name="Takaki Y."/>
            <person name="Atomi H."/>
            <person name="Takai K."/>
        </authorList>
    </citation>
    <scope>NUCLEOTIDE SEQUENCE [LARGE SCALE GENOMIC DNA]</scope>
    <source>
        <strain evidence="18">DSM 17441 / JCM 13301 / NBRC 103674 / ABI70S6</strain>
    </source>
</reference>
<keyword evidence="11" id="KW-0472">Membrane</keyword>
<evidence type="ECO:0000256" key="1">
    <source>
        <dbReference type="ARBA" id="ARBA00001946"/>
    </source>
</evidence>
<evidence type="ECO:0000256" key="3">
    <source>
        <dbReference type="ARBA" id="ARBA00005005"/>
    </source>
</evidence>
<dbReference type="InterPro" id="IPR020845">
    <property type="entry name" value="AMP-binding_CS"/>
</dbReference>
<dbReference type="PANTHER" id="PTHR43767:SF9">
    <property type="entry name" value="LONG-CHAIN-FATTY-ACID--COA LIGASE"/>
    <property type="match status" value="1"/>
</dbReference>
<gene>
    <name evidence="17" type="ORF">TST_0174</name>
</gene>
<dbReference type="Gene3D" id="3.30.300.30">
    <property type="match status" value="1"/>
</dbReference>
<organism evidence="17 18">
    <name type="scientific">Thermosulfidibacter takaii (strain DSM 17441 / JCM 13301 / NBRC 103674 / ABI70S6)</name>
    <dbReference type="NCBI Taxonomy" id="1298851"/>
    <lineage>
        <taxon>Bacteria</taxon>
        <taxon>Pseudomonadati</taxon>
        <taxon>Thermosulfidibacterota</taxon>
        <taxon>Thermosulfidibacteria</taxon>
        <taxon>Thermosulfidibacterales</taxon>
        <taxon>Thermosulfidibacteraceae</taxon>
    </lineage>
</organism>
<dbReference type="Gene3D" id="3.40.50.12780">
    <property type="entry name" value="N-terminal domain of ligase-like"/>
    <property type="match status" value="1"/>
</dbReference>
<evidence type="ECO:0000259" key="15">
    <source>
        <dbReference type="Pfam" id="PF00501"/>
    </source>
</evidence>
<evidence type="ECO:0000256" key="10">
    <source>
        <dbReference type="ARBA" id="ARBA00023098"/>
    </source>
</evidence>
<dbReference type="SUPFAM" id="SSF56801">
    <property type="entry name" value="Acetyl-CoA synthetase-like"/>
    <property type="match status" value="1"/>
</dbReference>
<dbReference type="InterPro" id="IPR050237">
    <property type="entry name" value="ATP-dep_AMP-bd_enzyme"/>
</dbReference>
<dbReference type="InterPro" id="IPR042099">
    <property type="entry name" value="ANL_N_sf"/>
</dbReference>
<dbReference type="GO" id="GO:0004467">
    <property type="term" value="F:long-chain fatty acid-CoA ligase activity"/>
    <property type="evidence" value="ECO:0007669"/>
    <property type="project" value="UniProtKB-EC"/>
</dbReference>
<evidence type="ECO:0000256" key="6">
    <source>
        <dbReference type="ARBA" id="ARBA00022741"/>
    </source>
</evidence>
<accession>A0A0S3QRN4</accession>
<protein>
    <recommendedName>
        <fullName evidence="13">Long-chain-fatty-acid--CoA ligase</fullName>
        <ecNumber evidence="12">6.2.1.3</ecNumber>
    </recommendedName>
    <alternativeName>
        <fullName evidence="14">Long-chain acyl-CoA synthetase</fullName>
    </alternativeName>
</protein>
<evidence type="ECO:0000256" key="9">
    <source>
        <dbReference type="ARBA" id="ARBA00022842"/>
    </source>
</evidence>
<comment type="similarity">
    <text evidence="4">Belongs to the ATP-dependent AMP-binding enzyme family.</text>
</comment>
<keyword evidence="7" id="KW-0276">Fatty acid metabolism</keyword>
<sequence>MMEATDTSIYLQRPWLKNYPKEVPPNLEYPDVPLFWLLETAYKEYPNKDALIFYDKKTTYEELYNSAIHFAGALQSLGVEKGDRVALLLPNCPAYPIAYYGTVKIGAIVAQFNPLYTERELEKLIEDSGAKVAVTLDVLAYKFNDIIAKGKLEKLIVAKLKNFLPFPLNLLAPLKSLREPKLRVPSGFKVYDFKALVERKAIPKPVDINPAEDVAVFQYTGGTTGLAKAAMLTHRNVVCNAIQTTAWAYMAEKGKEVVMCVLPFFHVYGMTVGMNVGLYLGATLVLEPRFEVERVVKLIEKYRVTLFPGVPTIYVAINKYVSQSTKKIDLSSVKFCLSGGAPLPVEVAEEFEKLTGGKLREGYGLSESSPVVIANLADGPPRKGSIGIPISDTYAKVVNPETNEELPVGEAGEICIKGPQVMKGYWNRPEETKLALDEDGWLHTGDIGYMDEDGYFYIVDRKKDMIIAGGYNIYPREIEEVLYQHPKVLECAVIGVPDEYRGETVKAFIVLKPGETATEEEIIEFCRKHLAAYKVPKLIEFMDELPKSAVGKVLRRVLREREELKLKQKKQN</sequence>
<dbReference type="InterPro" id="IPR045851">
    <property type="entry name" value="AMP-bd_C_sf"/>
</dbReference>
<dbReference type="PATRIC" id="fig|1298851.3.peg.177"/>
<dbReference type="AlphaFoldDB" id="A0A0S3QRN4"/>
<dbReference type="InterPro" id="IPR025110">
    <property type="entry name" value="AMP-bd_C"/>
</dbReference>
<dbReference type="CDD" id="cd05936">
    <property type="entry name" value="FC-FACS_FadD_like"/>
    <property type="match status" value="1"/>
</dbReference>
<dbReference type="PANTHER" id="PTHR43767">
    <property type="entry name" value="LONG-CHAIN-FATTY-ACID--COA LIGASE"/>
    <property type="match status" value="1"/>
</dbReference>